<evidence type="ECO:0000313" key="1">
    <source>
        <dbReference type="EMBL" id="MCD7462169.1"/>
    </source>
</evidence>
<keyword evidence="2" id="KW-1185">Reference proteome</keyword>
<evidence type="ECO:0000313" key="2">
    <source>
        <dbReference type="Proteomes" id="UP000823775"/>
    </source>
</evidence>
<accession>A0ABS8STS5</accession>
<comment type="caution">
    <text evidence="1">The sequence shown here is derived from an EMBL/GenBank/DDBJ whole genome shotgun (WGS) entry which is preliminary data.</text>
</comment>
<dbReference type="Proteomes" id="UP000823775">
    <property type="component" value="Unassembled WGS sequence"/>
</dbReference>
<dbReference type="EMBL" id="JACEIK010000784">
    <property type="protein sequence ID" value="MCD7462169.1"/>
    <property type="molecule type" value="Genomic_DNA"/>
</dbReference>
<gene>
    <name evidence="1" type="ORF">HAX54_047916</name>
</gene>
<proteinExistence type="predicted"/>
<reference evidence="1 2" key="1">
    <citation type="journal article" date="2021" name="BMC Genomics">
        <title>Datura genome reveals duplications of psychoactive alkaloid biosynthetic genes and high mutation rate following tissue culture.</title>
        <authorList>
            <person name="Rajewski A."/>
            <person name="Carter-House D."/>
            <person name="Stajich J."/>
            <person name="Litt A."/>
        </authorList>
    </citation>
    <scope>NUCLEOTIDE SEQUENCE [LARGE SCALE GENOMIC DNA]</scope>
    <source>
        <strain evidence="1">AR-01</strain>
    </source>
</reference>
<protein>
    <submittedName>
        <fullName evidence="1">Uncharacterized protein</fullName>
    </submittedName>
</protein>
<name>A0ABS8STS5_DATST</name>
<sequence>MSRQLILQQARGQSPGSSHYLGAYGFMFYFTPRWGFFSPFPHGTTSLSVTQEYLALQGCSIQAVSPSSTTLVLLSHNPVFTV</sequence>
<organism evidence="1 2">
    <name type="scientific">Datura stramonium</name>
    <name type="common">Jimsonweed</name>
    <name type="synonym">Common thornapple</name>
    <dbReference type="NCBI Taxonomy" id="4076"/>
    <lineage>
        <taxon>Eukaryota</taxon>
        <taxon>Viridiplantae</taxon>
        <taxon>Streptophyta</taxon>
        <taxon>Embryophyta</taxon>
        <taxon>Tracheophyta</taxon>
        <taxon>Spermatophyta</taxon>
        <taxon>Magnoliopsida</taxon>
        <taxon>eudicotyledons</taxon>
        <taxon>Gunneridae</taxon>
        <taxon>Pentapetalae</taxon>
        <taxon>asterids</taxon>
        <taxon>lamiids</taxon>
        <taxon>Solanales</taxon>
        <taxon>Solanaceae</taxon>
        <taxon>Solanoideae</taxon>
        <taxon>Datureae</taxon>
        <taxon>Datura</taxon>
    </lineage>
</organism>